<feature type="compositionally biased region" description="Basic and acidic residues" evidence="1">
    <location>
        <begin position="12"/>
        <end position="25"/>
    </location>
</feature>
<evidence type="ECO:0000256" key="1">
    <source>
        <dbReference type="SAM" id="MobiDB-lite"/>
    </source>
</evidence>
<dbReference type="AlphaFoldDB" id="A0A8J5U8W0"/>
<feature type="region of interest" description="Disordered" evidence="1">
    <location>
        <begin position="1"/>
        <end position="25"/>
    </location>
</feature>
<sequence length="849" mass="95309">MAGNTPGPPVLEEAKPTVRLKDKEHEYGETLESDAFQSRGGNLEDLMDEERWLDFPAHVRFPLKKSKINESDRDISLSPIETSGMRIIWNPEPVSGLGNNRISKVDTGRKVTERHLAVNLAARACNIGRTFSYETKEWLGITSGTQVATDKTVSCVFVGVSALTCHAIFMMKSNTQHLPEGFYGVSRQQLIEDSLNLDNTELVELVFRPGCHIHGHEIIWTENMLIPGNISYVKRALHDHLDDDEKTQFLQLLRREHHLLIAGSGPAGVAKTLPSNEEPGRKPLICRAIQGGKDYNHLHFNLKWPPMALLEFPKGMINEMQGFLDMYPFDNVPLNIALAATVIYFDIEKRCGHKMEGFLDSFPRKPSPVRKVPLATFIIYFPHMLKYVETHHLTSFFHPFRFANYHKSQSSPLAVTAGRDYLNPASMRSWYHQIRSRHPQVLADSRFTLIPASMPGSTMVFPEDCTHGQRPSPDLFTLCCLNDVRTLGIPSYSYDPESSFQCVGAPKWLFTKAVRQSDNNCFRLAGHPTIAYWNTATPATIKALTGPARTIGPVFPDIGSDYYNTEVITSCVKRWFGDETYYTQNFQFCLDNPELERKNMATRADELIRIADRLGIPSTQRWTSHKTMLLEWDGMEGHLKSLREEGKLKRLAAPEYSTPPAKRAKPVEPTLGSDIKEEILQTIKGLAAASCDWDNLLNDLQTPAPTMKSIQESFCHVRSFVSELEKALQNENDGNGEGDLDHVIRLVFRAEGLFGSGVGAMDYESKWGQHRDRLSQLFGQPTGKAMEAVFRLRNTPDAFSIIIPQIQVLGESPLIKSQVEAFKKIEALLGPPSAVTNVETASGGNEAQQ</sequence>
<accession>A0A8J5U8W0</accession>
<name>A0A8J5U8W0_FUSOX</name>
<comment type="caution">
    <text evidence="2">The sequence shown here is derived from an EMBL/GenBank/DDBJ whole genome shotgun (WGS) entry which is preliminary data.</text>
</comment>
<reference evidence="2" key="1">
    <citation type="submission" date="2021-04" db="EMBL/GenBank/DDBJ databases">
        <title>First draft genome resource for Brassicaceae pathogens Fusarium oxysporum f. sp. raphani and Fusarium oxysporum f. sp. rapae.</title>
        <authorList>
            <person name="Asai S."/>
        </authorList>
    </citation>
    <scope>NUCLEOTIDE SEQUENCE</scope>
    <source>
        <strain evidence="2">Tf1208</strain>
    </source>
</reference>
<evidence type="ECO:0000313" key="3">
    <source>
        <dbReference type="Proteomes" id="UP000694050"/>
    </source>
</evidence>
<evidence type="ECO:0000313" key="2">
    <source>
        <dbReference type="EMBL" id="KAG7415416.1"/>
    </source>
</evidence>
<proteinExistence type="predicted"/>
<gene>
    <name evidence="2" type="ORF">Forpe1208_v005672</name>
</gene>
<dbReference type="Proteomes" id="UP000694050">
    <property type="component" value="Unassembled WGS sequence"/>
</dbReference>
<organism evidence="2 3">
    <name type="scientific">Fusarium oxysporum f. sp. rapae</name>
    <dbReference type="NCBI Taxonomy" id="485398"/>
    <lineage>
        <taxon>Eukaryota</taxon>
        <taxon>Fungi</taxon>
        <taxon>Dikarya</taxon>
        <taxon>Ascomycota</taxon>
        <taxon>Pezizomycotina</taxon>
        <taxon>Sordariomycetes</taxon>
        <taxon>Hypocreomycetidae</taxon>
        <taxon>Hypocreales</taxon>
        <taxon>Nectriaceae</taxon>
        <taxon>Fusarium</taxon>
        <taxon>Fusarium oxysporum species complex</taxon>
    </lineage>
</organism>
<protein>
    <submittedName>
        <fullName evidence="2">Uncharacterized protein</fullName>
    </submittedName>
</protein>
<dbReference type="EMBL" id="JAELUQ010000004">
    <property type="protein sequence ID" value="KAG7415416.1"/>
    <property type="molecule type" value="Genomic_DNA"/>
</dbReference>